<keyword evidence="2" id="KW-1185">Reference proteome</keyword>
<protein>
    <recommendedName>
        <fullName evidence="3">BrnT family toxin</fullName>
    </recommendedName>
</protein>
<reference evidence="1" key="1">
    <citation type="journal article" date="2015" name="PeerJ">
        <title>First genomic representation of candidate bacterial phylum KSB3 points to enhanced environmental sensing as a trigger of wastewater bulking.</title>
        <authorList>
            <person name="Sekiguchi Y."/>
            <person name="Ohashi A."/>
            <person name="Parks D.H."/>
            <person name="Yamauchi T."/>
            <person name="Tyson G.W."/>
            <person name="Hugenholtz P."/>
        </authorList>
    </citation>
    <scope>NUCLEOTIDE SEQUENCE [LARGE SCALE GENOMIC DNA]</scope>
</reference>
<name>A0A0S6VWD8_9BACT</name>
<proteinExistence type="predicted"/>
<dbReference type="HOGENOM" id="CLU_149290_3_1_0"/>
<dbReference type="AlphaFoldDB" id="A0A0S6VWD8"/>
<dbReference type="EMBL" id="DF820455">
    <property type="protein sequence ID" value="GAK50057.1"/>
    <property type="molecule type" value="Genomic_DNA"/>
</dbReference>
<dbReference type="Gene3D" id="3.10.450.530">
    <property type="entry name" value="Ribonuclease toxin, BrnT, of type II toxin-antitoxin system"/>
    <property type="match status" value="1"/>
</dbReference>
<dbReference type="InterPro" id="IPR038573">
    <property type="entry name" value="BrnT_sf"/>
</dbReference>
<dbReference type="Proteomes" id="UP000030700">
    <property type="component" value="Unassembled WGS sequence"/>
</dbReference>
<evidence type="ECO:0008006" key="3">
    <source>
        <dbReference type="Google" id="ProtNLM"/>
    </source>
</evidence>
<organism evidence="1">
    <name type="scientific">Candidatus Moduliflexus flocculans</name>
    <dbReference type="NCBI Taxonomy" id="1499966"/>
    <lineage>
        <taxon>Bacteria</taxon>
        <taxon>Candidatus Moduliflexota</taxon>
        <taxon>Candidatus Moduliflexia</taxon>
        <taxon>Candidatus Moduliflexales</taxon>
        <taxon>Candidatus Moduliflexaceae</taxon>
    </lineage>
</organism>
<accession>A0A0S6VWD8</accession>
<gene>
    <name evidence="1" type="ORF">U14_01282</name>
</gene>
<dbReference type="STRING" id="1499966.U14_01282"/>
<evidence type="ECO:0000313" key="1">
    <source>
        <dbReference type="EMBL" id="GAK50057.1"/>
    </source>
</evidence>
<evidence type="ECO:0000313" key="2">
    <source>
        <dbReference type="Proteomes" id="UP000030700"/>
    </source>
</evidence>
<sequence>MYIEDIIWRDDVIEKLERKHHISPEEKAENGYIQGEDIYYAYGRTDGGRYVFVVFLYKRNRETLIVSARDMDRKERNLYAKK</sequence>